<protein>
    <submittedName>
        <fullName evidence="1">Uncharacterized protein</fullName>
    </submittedName>
</protein>
<dbReference type="AlphaFoldDB" id="A0AAV5UZ90"/>
<accession>A0AAV5UZ90</accession>
<evidence type="ECO:0000313" key="2">
    <source>
        <dbReference type="Proteomes" id="UP001432322"/>
    </source>
</evidence>
<feature type="non-terminal residue" evidence="1">
    <location>
        <position position="1"/>
    </location>
</feature>
<gene>
    <name evidence="1" type="ORF">PFISCL1PPCAC_2785</name>
</gene>
<comment type="caution">
    <text evidence="1">The sequence shown here is derived from an EMBL/GenBank/DDBJ whole genome shotgun (WGS) entry which is preliminary data.</text>
</comment>
<evidence type="ECO:0000313" key="1">
    <source>
        <dbReference type="EMBL" id="GMT11488.1"/>
    </source>
</evidence>
<sequence length="104" mass="12184">SPSLKGPWRQGNYAQHPLPHFKQWTVLHLTHREKNYRGVVDAIHRATRIGGWQMERQMAVRTMCVPIEVRRFVHSERIFRAEKAAGSQFIVVISSHLVKNHCEF</sequence>
<organism evidence="1 2">
    <name type="scientific">Pristionchus fissidentatus</name>
    <dbReference type="NCBI Taxonomy" id="1538716"/>
    <lineage>
        <taxon>Eukaryota</taxon>
        <taxon>Metazoa</taxon>
        <taxon>Ecdysozoa</taxon>
        <taxon>Nematoda</taxon>
        <taxon>Chromadorea</taxon>
        <taxon>Rhabditida</taxon>
        <taxon>Rhabditina</taxon>
        <taxon>Diplogasteromorpha</taxon>
        <taxon>Diplogasteroidea</taxon>
        <taxon>Neodiplogasteridae</taxon>
        <taxon>Pristionchus</taxon>
    </lineage>
</organism>
<dbReference type="EMBL" id="BTSY01000001">
    <property type="protein sequence ID" value="GMT11488.1"/>
    <property type="molecule type" value="Genomic_DNA"/>
</dbReference>
<keyword evidence="2" id="KW-1185">Reference proteome</keyword>
<name>A0AAV5UZ90_9BILA</name>
<reference evidence="1" key="1">
    <citation type="submission" date="2023-10" db="EMBL/GenBank/DDBJ databases">
        <title>Genome assembly of Pristionchus species.</title>
        <authorList>
            <person name="Yoshida K."/>
            <person name="Sommer R.J."/>
        </authorList>
    </citation>
    <scope>NUCLEOTIDE SEQUENCE</scope>
    <source>
        <strain evidence="1">RS5133</strain>
    </source>
</reference>
<dbReference type="Proteomes" id="UP001432322">
    <property type="component" value="Unassembled WGS sequence"/>
</dbReference>
<proteinExistence type="predicted"/>